<evidence type="ECO:0000313" key="3">
    <source>
        <dbReference type="EMBL" id="CAB3780307.1"/>
    </source>
</evidence>
<sequence>MKNDYREVLEKTSAHGRREYAWVASRGILILGFVIATYIYLVSVTMYGASLVAAIGASATHHNAPFSPMEWALIAMFAAMFVTVSAAWSKIPEMVTFFWTQFEDAVGRIVVPAHSICHICFPDRLWFFRKVFVWVAVFIVIAGALACFRWTASQLPALPKNIDVSSALTQFVTPQMFKFVSGLLTGTIVTALAIRFGFSSKWRMVFEKPECAEAVAPSSVAEHIAHTFRILHASDLHITDSGDVPLTEGSLRISDDLVSSVLSALARDSQDCAAVLLTGDITDSGSSGSWTRFLDACPVDLKNKMIFVPGNHDLNLQQGKFPTRAERLDSFGRRMRQIRAMCSMAEVMGERAYLIDRQTRRLITLATMSAAKALPWKRTSAVICAHAGQ</sequence>
<feature type="transmembrane region" description="Helical" evidence="1">
    <location>
        <begin position="71"/>
        <end position="88"/>
    </location>
</feature>
<feature type="transmembrane region" description="Helical" evidence="1">
    <location>
        <begin position="179"/>
        <end position="198"/>
    </location>
</feature>
<keyword evidence="4" id="KW-1185">Reference proteome</keyword>
<keyword evidence="3" id="KW-0378">Hydrolase</keyword>
<dbReference type="Gene3D" id="3.60.21.10">
    <property type="match status" value="1"/>
</dbReference>
<protein>
    <submittedName>
        <fullName evidence="3">3',5'-cyclic adenosine monophosphate phosphodiesterase CpdA</fullName>
        <ecNumber evidence="3">3.1.4.53</ecNumber>
    </submittedName>
</protein>
<dbReference type="Pfam" id="PF00149">
    <property type="entry name" value="Metallophos"/>
    <property type="match status" value="1"/>
</dbReference>
<feature type="transmembrane region" description="Helical" evidence="1">
    <location>
        <begin position="131"/>
        <end position="152"/>
    </location>
</feature>
<dbReference type="GO" id="GO:0004115">
    <property type="term" value="F:3',5'-cyclic-AMP phosphodiesterase activity"/>
    <property type="evidence" value="ECO:0007669"/>
    <property type="project" value="UniProtKB-EC"/>
</dbReference>
<dbReference type="SUPFAM" id="SSF56300">
    <property type="entry name" value="Metallo-dependent phosphatases"/>
    <property type="match status" value="1"/>
</dbReference>
<keyword evidence="1" id="KW-0812">Transmembrane</keyword>
<proteinExistence type="predicted"/>
<dbReference type="EC" id="3.1.4.53" evidence="3"/>
<keyword evidence="1" id="KW-1133">Transmembrane helix</keyword>
<name>A0A6J5FH72_9BURK</name>
<gene>
    <name evidence="3" type="primary">cpdA_1</name>
    <name evidence="3" type="ORF">LMG27177_00892</name>
</gene>
<feature type="transmembrane region" description="Helical" evidence="1">
    <location>
        <begin position="20"/>
        <end position="41"/>
    </location>
</feature>
<evidence type="ECO:0000259" key="2">
    <source>
        <dbReference type="Pfam" id="PF00149"/>
    </source>
</evidence>
<accession>A0A6J5FH72</accession>
<keyword evidence="1" id="KW-0472">Membrane</keyword>
<dbReference type="Proteomes" id="UP000494252">
    <property type="component" value="Unassembled WGS sequence"/>
</dbReference>
<evidence type="ECO:0000313" key="4">
    <source>
        <dbReference type="Proteomes" id="UP000494252"/>
    </source>
</evidence>
<dbReference type="AlphaFoldDB" id="A0A6J5FH72"/>
<dbReference type="InterPro" id="IPR029052">
    <property type="entry name" value="Metallo-depent_PP-like"/>
</dbReference>
<dbReference type="InterPro" id="IPR004843">
    <property type="entry name" value="Calcineurin-like_PHP"/>
</dbReference>
<dbReference type="EMBL" id="CADIKI010000002">
    <property type="protein sequence ID" value="CAB3780307.1"/>
    <property type="molecule type" value="Genomic_DNA"/>
</dbReference>
<evidence type="ECO:0000256" key="1">
    <source>
        <dbReference type="SAM" id="Phobius"/>
    </source>
</evidence>
<feature type="domain" description="Calcineurin-like phosphoesterase" evidence="2">
    <location>
        <begin position="228"/>
        <end position="321"/>
    </location>
</feature>
<organism evidence="3 4">
    <name type="scientific">Paraburkholderia fynbosensis</name>
    <dbReference type="NCBI Taxonomy" id="1200993"/>
    <lineage>
        <taxon>Bacteria</taxon>
        <taxon>Pseudomonadati</taxon>
        <taxon>Pseudomonadota</taxon>
        <taxon>Betaproteobacteria</taxon>
        <taxon>Burkholderiales</taxon>
        <taxon>Burkholderiaceae</taxon>
        <taxon>Paraburkholderia</taxon>
    </lineage>
</organism>
<reference evidence="3 4" key="1">
    <citation type="submission" date="2020-04" db="EMBL/GenBank/DDBJ databases">
        <authorList>
            <person name="De Canck E."/>
        </authorList>
    </citation>
    <scope>NUCLEOTIDE SEQUENCE [LARGE SCALE GENOMIC DNA]</scope>
    <source>
        <strain evidence="3 4">LMG 27177</strain>
    </source>
</reference>
<dbReference type="RefSeq" id="WP_175158269.1">
    <property type="nucleotide sequence ID" value="NZ_CADIKI010000002.1"/>
</dbReference>